<keyword evidence="4" id="KW-1185">Reference proteome</keyword>
<feature type="region of interest" description="Disordered" evidence="2">
    <location>
        <begin position="788"/>
        <end position="818"/>
    </location>
</feature>
<feature type="compositionally biased region" description="Polar residues" evidence="2">
    <location>
        <begin position="193"/>
        <end position="202"/>
    </location>
</feature>
<feature type="region of interest" description="Disordered" evidence="2">
    <location>
        <begin position="384"/>
        <end position="428"/>
    </location>
</feature>
<protein>
    <recommendedName>
        <fullName evidence="5">Nucleolar protein 8</fullName>
    </recommendedName>
</protein>
<feature type="compositionally biased region" description="Basic and acidic residues" evidence="2">
    <location>
        <begin position="630"/>
        <end position="640"/>
    </location>
</feature>
<feature type="compositionally biased region" description="Basic and acidic residues" evidence="2">
    <location>
        <begin position="654"/>
        <end position="664"/>
    </location>
</feature>
<proteinExistence type="predicted"/>
<evidence type="ECO:0000313" key="3">
    <source>
        <dbReference type="EMBL" id="KAB0383246.1"/>
    </source>
</evidence>
<feature type="compositionally biased region" description="Polar residues" evidence="2">
    <location>
        <begin position="527"/>
        <end position="541"/>
    </location>
</feature>
<feature type="compositionally biased region" description="Basic and acidic residues" evidence="2">
    <location>
        <begin position="603"/>
        <end position="614"/>
    </location>
</feature>
<feature type="compositionally biased region" description="Basic and acidic residues" evidence="2">
    <location>
        <begin position="570"/>
        <end position="593"/>
    </location>
</feature>
<sequence length="998" mass="113319">MVGKLKTLSELLVHYLGIMIPKHRGCFQITKLWKTDTELVKISKMEVQTGSLKFSHVLQRRHHTSLLEKMEVVDFHVKTARNRSTRHKTWVGSKSGRVFPVLHLKNEHKLKKIGEDFTKAVPISNLPWEVEGGNGPMSKKRRGGFSDFHSPAKKTVKVQKNEGSAASLTIRSKPRSVTESPHLKQQVARETPHNSITPKSPSTTDDDDETTKNRNSISDDDTDSEDELRLMIAREENLEKTTWSSSEIENDPFEVGKGWFLNLIFTNFILQQVYASKTMSLASTVKIMLWKIFHRKVYVQENLFEKHLKSMLFLMAVLKYKKEKTEIALSHRVKALGCKSLTESSEDADSISESTESGGDEEYNTLMENCLRVDLTLANLEQLAGSNQEAPKDKTESNGQETTAKRDRASKSQRTPGDLHRGQQCSRPEEIVASLLEGKENPRGKQKPKENTLKSKFQAFKGVGCLHGKDSMKNSLQESVASNNINKDQISLKLEEAKKMSMEKWSLCANGPSSEQTPFQHAKESNDSNQIQPQKRQSSFESQEKTNRNPISSLLPLTDKKSLSVGAKTHSRDLDEDCCHRTRNSAEDSDRRPHLCSSKAPKKLPEVFSRRDSPGSKTDFPLSVNSSSDVSDKDKHAEDNQKRLAALEARQKAKEVQKKLDKPTHIIFGSNSESETEETSTQKQSHPGEELLFDSSDDEESCSEDDNNRFRIKPQFEGRAVQKLMNLQSHFGTDSRFLESDTCCRKVFLKALNVVQSVLQISLSNSTSKGSVAAKKFKDIRHYDSMRHDHAAYERKQDDKLKESKAKQKKKREEAEKLPEDYNIATDLKQIFQTVKDTSEKEDNTSWNLDSDGEKAEVVQDPTALMIWDEQTSRFTFSFFESDAKDKKEETCRVEAVKLGKIACQGGPGFQDSSSEEEDITEEGDDKKHSPEEVSLPEKETIRFFFFSKNDDRLHGSDLFWRGVGSNISRNSWEIRTNNLSMDCPKKHKDAKRRVKPK</sequence>
<gene>
    <name evidence="3" type="ORF">FD755_005163</name>
</gene>
<comment type="caution">
    <text evidence="3">The sequence shown here is derived from an EMBL/GenBank/DDBJ whole genome shotgun (WGS) entry which is preliminary data.</text>
</comment>
<reference evidence="3 4" key="1">
    <citation type="submission" date="2019-06" db="EMBL/GenBank/DDBJ databases">
        <title>Discovery of a novel chromosome fission-fusion reversal in muntjac.</title>
        <authorList>
            <person name="Mudd A.B."/>
            <person name="Bredeson J.V."/>
            <person name="Baum R."/>
            <person name="Hockemeyer D."/>
            <person name="Rokhsar D.S."/>
        </authorList>
    </citation>
    <scope>NUCLEOTIDE SEQUENCE [LARGE SCALE GENOMIC DNA]</scope>
    <source>
        <strain evidence="3">UCam_UCB_Mr</strain>
        <tissue evidence="3">Fibroblast cell line</tissue>
    </source>
</reference>
<feature type="region of interest" description="Disordered" evidence="2">
    <location>
        <begin position="131"/>
        <end position="226"/>
    </location>
</feature>
<feature type="compositionally biased region" description="Basic and acidic residues" evidence="2">
    <location>
        <begin position="437"/>
        <end position="453"/>
    </location>
</feature>
<feature type="region of interest" description="Disordered" evidence="2">
    <location>
        <begin position="435"/>
        <end position="454"/>
    </location>
</feature>
<organism evidence="3 4">
    <name type="scientific">Muntiacus reevesi</name>
    <name type="common">Reeves' muntjac</name>
    <name type="synonym">Cervus reevesi</name>
    <dbReference type="NCBI Taxonomy" id="9886"/>
    <lineage>
        <taxon>Eukaryota</taxon>
        <taxon>Metazoa</taxon>
        <taxon>Chordata</taxon>
        <taxon>Craniata</taxon>
        <taxon>Vertebrata</taxon>
        <taxon>Euteleostomi</taxon>
        <taxon>Mammalia</taxon>
        <taxon>Eutheria</taxon>
        <taxon>Laurasiatheria</taxon>
        <taxon>Artiodactyla</taxon>
        <taxon>Ruminantia</taxon>
        <taxon>Pecora</taxon>
        <taxon>Cervidae</taxon>
        <taxon>Muntiacinae</taxon>
        <taxon>Muntiacus</taxon>
    </lineage>
</organism>
<feature type="compositionally biased region" description="Polar residues" evidence="2">
    <location>
        <begin position="161"/>
        <end position="179"/>
    </location>
</feature>
<feature type="compositionally biased region" description="Basic and acidic residues" evidence="2">
    <location>
        <begin position="925"/>
        <end position="934"/>
    </location>
</feature>
<evidence type="ECO:0000256" key="2">
    <source>
        <dbReference type="SAM" id="MobiDB-lite"/>
    </source>
</evidence>
<feature type="compositionally biased region" description="Acidic residues" evidence="2">
    <location>
        <begin position="691"/>
        <end position="705"/>
    </location>
</feature>
<feature type="region of interest" description="Disordered" evidence="2">
    <location>
        <begin position="507"/>
        <end position="640"/>
    </location>
</feature>
<dbReference type="PANTHER" id="PTHR48029">
    <property type="entry name" value="NUCLEOLAR PROTEIN 8"/>
    <property type="match status" value="1"/>
</dbReference>
<dbReference type="GO" id="GO:1902570">
    <property type="term" value="P:protein localization to nucleolus"/>
    <property type="evidence" value="ECO:0007669"/>
    <property type="project" value="TreeGrafter"/>
</dbReference>
<feature type="region of interest" description="Disordered" evidence="2">
    <location>
        <begin position="905"/>
        <end position="934"/>
    </location>
</feature>
<evidence type="ECO:0008006" key="5">
    <source>
        <dbReference type="Google" id="ProtNLM"/>
    </source>
</evidence>
<accession>A0A5J5MUS2</accession>
<name>A0A5J5MUS2_MUNRE</name>
<evidence type="ECO:0000313" key="4">
    <source>
        <dbReference type="Proteomes" id="UP000326062"/>
    </source>
</evidence>
<dbReference type="GO" id="GO:0005730">
    <property type="term" value="C:nucleolus"/>
    <property type="evidence" value="ECO:0007669"/>
    <property type="project" value="TreeGrafter"/>
</dbReference>
<keyword evidence="1" id="KW-0694">RNA-binding</keyword>
<dbReference type="Proteomes" id="UP000326062">
    <property type="component" value="Chromosome 2"/>
</dbReference>
<feature type="compositionally biased region" description="Acidic residues" evidence="2">
    <location>
        <begin position="914"/>
        <end position="924"/>
    </location>
</feature>
<dbReference type="EMBL" id="VCEB01000002">
    <property type="protein sequence ID" value="KAB0383246.1"/>
    <property type="molecule type" value="Genomic_DNA"/>
</dbReference>
<dbReference type="GO" id="GO:0003723">
    <property type="term" value="F:RNA binding"/>
    <property type="evidence" value="ECO:0007669"/>
    <property type="project" value="UniProtKB-KW"/>
</dbReference>
<dbReference type="AlphaFoldDB" id="A0A5J5MUS2"/>
<feature type="region of interest" description="Disordered" evidence="2">
    <location>
        <begin position="654"/>
        <end position="706"/>
    </location>
</feature>
<evidence type="ECO:0000256" key="1">
    <source>
        <dbReference type="ARBA" id="ARBA00022884"/>
    </source>
</evidence>
<dbReference type="PANTHER" id="PTHR48029:SF1">
    <property type="entry name" value="NUCLEOLAR PROTEIN 8"/>
    <property type="match status" value="1"/>
</dbReference>